<accession>A0ABV8M0D3</accession>
<name>A0ABV8M0D3_9ACTN</name>
<evidence type="ECO:0000256" key="3">
    <source>
        <dbReference type="SAM" id="SignalP"/>
    </source>
</evidence>
<keyword evidence="2" id="KW-1133">Transmembrane helix</keyword>
<keyword evidence="2" id="KW-0472">Membrane</keyword>
<sequence>MSARAGSAILLGTVLVLSQLLAAPAYAASPTVTINQAPAQSDPTSSAPINFAVTFSEPVTGFDAADIGFTGSTAGGTLVATVTGSAAAYTVSVTGMTTEGTVVAGIAAGVATNGGGEPNEASTSTDNSVSWTPDGTAPTVIIDQVPSQTDPASTTPIAYAVTFSEPVTGFDAADISFTGSTAGGTLAATVTGSAAAYTVKVIGMTTEGTVVASIGAGAATDAAGNPSAASTSTDNTVDWTPVAPTVTIEQEPDQTDPTSLTAIEFAVTFSEPVTGFDAADISFAGSTVGGTLVATVAGSGAAYTVNVTGMTTDGTVTAAIPAGAAKSAAGLDSAASTSTDNTVAWSPVVPPSPSPTPTDSVPTAGATTSGSGGSMPVTGASLRLLIGGALLLLLVGLGFVYVLRRRSLLEG</sequence>
<dbReference type="EMBL" id="JBHSAY010000028">
    <property type="protein sequence ID" value="MFC4136023.1"/>
    <property type="molecule type" value="Genomic_DNA"/>
</dbReference>
<gene>
    <name evidence="4" type="ORF">ACFOZ4_35915</name>
</gene>
<keyword evidence="2" id="KW-0812">Transmembrane</keyword>
<feature type="compositionally biased region" description="Low complexity" evidence="1">
    <location>
        <begin position="357"/>
        <end position="369"/>
    </location>
</feature>
<evidence type="ECO:0000256" key="1">
    <source>
        <dbReference type="SAM" id="MobiDB-lite"/>
    </source>
</evidence>
<evidence type="ECO:0000313" key="5">
    <source>
        <dbReference type="Proteomes" id="UP001595816"/>
    </source>
</evidence>
<evidence type="ECO:0000313" key="4">
    <source>
        <dbReference type="EMBL" id="MFC4136023.1"/>
    </source>
</evidence>
<organism evidence="4 5">
    <name type="scientific">Hamadaea flava</name>
    <dbReference type="NCBI Taxonomy" id="1742688"/>
    <lineage>
        <taxon>Bacteria</taxon>
        <taxon>Bacillati</taxon>
        <taxon>Actinomycetota</taxon>
        <taxon>Actinomycetes</taxon>
        <taxon>Micromonosporales</taxon>
        <taxon>Micromonosporaceae</taxon>
        <taxon>Hamadaea</taxon>
    </lineage>
</organism>
<dbReference type="PANTHER" id="PTHR34677:SF3">
    <property type="entry name" value="BACTERIAL IG-LIKE DOMAIN-CONTAINING PROTEIN"/>
    <property type="match status" value="1"/>
</dbReference>
<reference evidence="5" key="1">
    <citation type="journal article" date="2019" name="Int. J. Syst. Evol. Microbiol.">
        <title>The Global Catalogue of Microorganisms (GCM) 10K type strain sequencing project: providing services to taxonomists for standard genome sequencing and annotation.</title>
        <authorList>
            <consortium name="The Broad Institute Genomics Platform"/>
            <consortium name="The Broad Institute Genome Sequencing Center for Infectious Disease"/>
            <person name="Wu L."/>
            <person name="Ma J."/>
        </authorList>
    </citation>
    <scope>NUCLEOTIDE SEQUENCE [LARGE SCALE GENOMIC DNA]</scope>
    <source>
        <strain evidence="5">CGMCC 4.7289</strain>
    </source>
</reference>
<evidence type="ECO:0000256" key="2">
    <source>
        <dbReference type="SAM" id="Phobius"/>
    </source>
</evidence>
<proteinExistence type="predicted"/>
<feature type="region of interest" description="Disordered" evidence="1">
    <location>
        <begin position="336"/>
        <end position="373"/>
    </location>
</feature>
<dbReference type="Proteomes" id="UP001595816">
    <property type="component" value="Unassembled WGS sequence"/>
</dbReference>
<feature type="transmembrane region" description="Helical" evidence="2">
    <location>
        <begin position="384"/>
        <end position="403"/>
    </location>
</feature>
<feature type="chain" id="PRO_5046477503" evidence="3">
    <location>
        <begin position="28"/>
        <end position="411"/>
    </location>
</feature>
<dbReference type="RefSeq" id="WP_253762604.1">
    <property type="nucleotide sequence ID" value="NZ_JAMZDZ010000001.1"/>
</dbReference>
<keyword evidence="5" id="KW-1185">Reference proteome</keyword>
<feature type="compositionally biased region" description="Low complexity" evidence="1">
    <location>
        <begin position="336"/>
        <end position="347"/>
    </location>
</feature>
<feature type="signal peptide" evidence="3">
    <location>
        <begin position="1"/>
        <end position="27"/>
    </location>
</feature>
<dbReference type="PANTHER" id="PTHR34677">
    <property type="match status" value="1"/>
</dbReference>
<protein>
    <submittedName>
        <fullName evidence="4">Ig-like domain-containing protein</fullName>
    </submittedName>
</protein>
<keyword evidence="3" id="KW-0732">Signal</keyword>
<comment type="caution">
    <text evidence="4">The sequence shown here is derived from an EMBL/GenBank/DDBJ whole genome shotgun (WGS) entry which is preliminary data.</text>
</comment>